<feature type="domain" description="AAA+ ATPase" evidence="7">
    <location>
        <begin position="38"/>
        <end position="159"/>
    </location>
</feature>
<dbReference type="SUPFAM" id="SSF52540">
    <property type="entry name" value="P-loop containing nucleoside triphosphate hydrolases"/>
    <property type="match status" value="1"/>
</dbReference>
<dbReference type="InterPro" id="IPR008921">
    <property type="entry name" value="DNA_pol3_clamp-load_cplx_C"/>
</dbReference>
<dbReference type="Gene3D" id="1.20.272.10">
    <property type="match status" value="1"/>
</dbReference>
<evidence type="ECO:0000256" key="6">
    <source>
        <dbReference type="RuleBase" id="RU364063"/>
    </source>
</evidence>
<comment type="function">
    <text evidence="6">DNA polymerase III is a complex, multichain enzyme responsible for most of the replicative synthesis in bacteria. This DNA polymerase also exhibits 3' to 5' exonuclease activity.</text>
</comment>
<dbReference type="InterPro" id="IPR027417">
    <property type="entry name" value="P-loop_NTPase"/>
</dbReference>
<gene>
    <name evidence="6 8" type="primary">dnaX</name>
    <name evidence="8" type="ORF">COV08_01190</name>
</gene>
<keyword evidence="4 6" id="KW-0239">DNA-directed DNA polymerase</keyword>
<dbReference type="AlphaFoldDB" id="A0A2H0RJH3"/>
<accession>A0A2H0RJH3</accession>
<dbReference type="GO" id="GO:0003677">
    <property type="term" value="F:DNA binding"/>
    <property type="evidence" value="ECO:0007669"/>
    <property type="project" value="InterPro"/>
</dbReference>
<keyword evidence="1 6" id="KW-0808">Transferase</keyword>
<comment type="similarity">
    <text evidence="6">Belongs to the DnaX/STICHEL family.</text>
</comment>
<protein>
    <recommendedName>
        <fullName evidence="6">DNA polymerase III subunit gamma/tau</fullName>
        <ecNumber evidence="6">2.7.7.7</ecNumber>
    </recommendedName>
</protein>
<sequence length="346" mass="38543">MMIETTLYRKYRPQRFDQVIGQDQVTRVLAETIKQDKLAHAYLFAGPRGTGKTSVARIFAAAIGTTADDLIEIDGASNRGIDEIRALREAVRTLPFASRFKVYIIDEVHMLTKDAFNALLKTLEEPPRHVIFILATTESAKVIDTIVSRCEVYRFKKPTLEILKQVARDVAKQEGFAIPDEVASLLAFMGDGSFRDTIGILQKVINSSEDKKISLAEVQTITGAPAWRLVYDLIEALADNNLDRALSLVEEAASASVDFRIFLKLIMREIRLALLSSMSPTLGEKILAEAGELERQFFDRLAAKPGAKILAPALREFLDTYFLLSGSYLPQVPLELSLIKLLRPAT</sequence>
<dbReference type="PANTHER" id="PTHR11669:SF0">
    <property type="entry name" value="PROTEIN STICHEL-LIKE 2"/>
    <property type="match status" value="1"/>
</dbReference>
<dbReference type="Gene3D" id="3.40.50.300">
    <property type="entry name" value="P-loop containing nucleotide triphosphate hydrolases"/>
    <property type="match status" value="1"/>
</dbReference>
<dbReference type="Pfam" id="PF13177">
    <property type="entry name" value="DNA_pol3_delta2"/>
    <property type="match status" value="2"/>
</dbReference>
<dbReference type="Gene3D" id="1.10.8.60">
    <property type="match status" value="1"/>
</dbReference>
<dbReference type="GO" id="GO:0009360">
    <property type="term" value="C:DNA polymerase III complex"/>
    <property type="evidence" value="ECO:0007669"/>
    <property type="project" value="InterPro"/>
</dbReference>
<comment type="catalytic activity">
    <reaction evidence="5 6">
        <text>DNA(n) + a 2'-deoxyribonucleoside 5'-triphosphate = DNA(n+1) + diphosphate</text>
        <dbReference type="Rhea" id="RHEA:22508"/>
        <dbReference type="Rhea" id="RHEA-COMP:17339"/>
        <dbReference type="Rhea" id="RHEA-COMP:17340"/>
        <dbReference type="ChEBI" id="CHEBI:33019"/>
        <dbReference type="ChEBI" id="CHEBI:61560"/>
        <dbReference type="ChEBI" id="CHEBI:173112"/>
        <dbReference type="EC" id="2.7.7.7"/>
    </reaction>
</comment>
<keyword evidence="6" id="KW-0547">Nucleotide-binding</keyword>
<dbReference type="InterPro" id="IPR012763">
    <property type="entry name" value="DNA_pol_III_sug/sutau_N"/>
</dbReference>
<dbReference type="EC" id="2.7.7.7" evidence="6"/>
<keyword evidence="6" id="KW-0067">ATP-binding</keyword>
<name>A0A2H0RJH3_9BACT</name>
<keyword evidence="2 6" id="KW-0548">Nucleotidyltransferase</keyword>
<dbReference type="InterPro" id="IPR050238">
    <property type="entry name" value="DNA_Rep/Repair_Clamp_Loader"/>
</dbReference>
<comment type="subunit">
    <text evidence="6">DNA polymerase III contains a core (composed of alpha, epsilon and theta chains) that associates with a tau subunit. This core dimerizes to form the POLIII' complex. PolIII' associates with the gamma complex (composed of gamma, delta, delta', psi and chi chains) and with the beta chain to form the complete DNA polymerase III complex.</text>
</comment>
<reference evidence="8 9" key="1">
    <citation type="submission" date="2017-09" db="EMBL/GenBank/DDBJ databases">
        <title>Depth-based differentiation of microbial function through sediment-hosted aquifers and enrichment of novel symbionts in the deep terrestrial subsurface.</title>
        <authorList>
            <person name="Probst A.J."/>
            <person name="Ladd B."/>
            <person name="Jarett J.K."/>
            <person name="Geller-Mcgrath D.E."/>
            <person name="Sieber C.M."/>
            <person name="Emerson J.B."/>
            <person name="Anantharaman K."/>
            <person name="Thomas B.C."/>
            <person name="Malmstrom R."/>
            <person name="Stieglmeier M."/>
            <person name="Klingl A."/>
            <person name="Woyke T."/>
            <person name="Ryan C.M."/>
            <person name="Banfield J.F."/>
        </authorList>
    </citation>
    <scope>NUCLEOTIDE SEQUENCE [LARGE SCALE GENOMIC DNA]</scope>
    <source>
        <strain evidence="8">CG10_big_fil_rev_8_21_14_0_10_49_38</strain>
    </source>
</reference>
<dbReference type="InterPro" id="IPR022754">
    <property type="entry name" value="DNA_pol_III_gamma-3"/>
</dbReference>
<dbReference type="InterPro" id="IPR003593">
    <property type="entry name" value="AAA+_ATPase"/>
</dbReference>
<dbReference type="PANTHER" id="PTHR11669">
    <property type="entry name" value="REPLICATION FACTOR C / DNA POLYMERASE III GAMMA-TAU SUBUNIT"/>
    <property type="match status" value="1"/>
</dbReference>
<dbReference type="SMART" id="SM00382">
    <property type="entry name" value="AAA"/>
    <property type="match status" value="1"/>
</dbReference>
<evidence type="ECO:0000256" key="3">
    <source>
        <dbReference type="ARBA" id="ARBA00022705"/>
    </source>
</evidence>
<dbReference type="GO" id="GO:0006261">
    <property type="term" value="P:DNA-templated DNA replication"/>
    <property type="evidence" value="ECO:0007669"/>
    <property type="project" value="TreeGrafter"/>
</dbReference>
<organism evidence="8 9">
    <name type="scientific">Candidatus Vogelbacteria bacterium CG10_big_fil_rev_8_21_14_0_10_49_38</name>
    <dbReference type="NCBI Taxonomy" id="1975043"/>
    <lineage>
        <taxon>Bacteria</taxon>
        <taxon>Candidatus Vogeliibacteriota</taxon>
    </lineage>
</organism>
<comment type="caution">
    <text evidence="8">The sequence shown here is derived from an EMBL/GenBank/DDBJ whole genome shotgun (WGS) entry which is preliminary data.</text>
</comment>
<dbReference type="Pfam" id="PF12169">
    <property type="entry name" value="DNA_pol3_gamma3"/>
    <property type="match status" value="1"/>
</dbReference>
<evidence type="ECO:0000313" key="9">
    <source>
        <dbReference type="Proteomes" id="UP000230431"/>
    </source>
</evidence>
<evidence type="ECO:0000259" key="7">
    <source>
        <dbReference type="SMART" id="SM00382"/>
    </source>
</evidence>
<dbReference type="NCBIfam" id="TIGR02397">
    <property type="entry name" value="dnaX_nterm"/>
    <property type="match status" value="1"/>
</dbReference>
<dbReference type="Proteomes" id="UP000230431">
    <property type="component" value="Unassembled WGS sequence"/>
</dbReference>
<proteinExistence type="inferred from homology"/>
<evidence type="ECO:0000313" key="8">
    <source>
        <dbReference type="EMBL" id="PIR46154.1"/>
    </source>
</evidence>
<dbReference type="CDD" id="cd00009">
    <property type="entry name" value="AAA"/>
    <property type="match status" value="1"/>
</dbReference>
<evidence type="ECO:0000256" key="2">
    <source>
        <dbReference type="ARBA" id="ARBA00022695"/>
    </source>
</evidence>
<evidence type="ECO:0000256" key="4">
    <source>
        <dbReference type="ARBA" id="ARBA00022932"/>
    </source>
</evidence>
<evidence type="ECO:0000256" key="1">
    <source>
        <dbReference type="ARBA" id="ARBA00022679"/>
    </source>
</evidence>
<keyword evidence="3 6" id="KW-0235">DNA replication</keyword>
<evidence type="ECO:0000256" key="5">
    <source>
        <dbReference type="ARBA" id="ARBA00049244"/>
    </source>
</evidence>
<dbReference type="EMBL" id="PCYK01000008">
    <property type="protein sequence ID" value="PIR46154.1"/>
    <property type="molecule type" value="Genomic_DNA"/>
</dbReference>
<dbReference type="GO" id="GO:0003887">
    <property type="term" value="F:DNA-directed DNA polymerase activity"/>
    <property type="evidence" value="ECO:0007669"/>
    <property type="project" value="UniProtKB-KW"/>
</dbReference>
<dbReference type="SUPFAM" id="SSF48019">
    <property type="entry name" value="post-AAA+ oligomerization domain-like"/>
    <property type="match status" value="1"/>
</dbReference>
<dbReference type="GO" id="GO:0005524">
    <property type="term" value="F:ATP binding"/>
    <property type="evidence" value="ECO:0007669"/>
    <property type="project" value="UniProtKB-KW"/>
</dbReference>